<name>A0A7U4DM13_GEOS0</name>
<dbReference type="KEGG" id="gmc:GY4MC1_3039"/>
<dbReference type="EMBL" id="CP002293">
    <property type="protein sequence ID" value="ADP75717.1"/>
    <property type="molecule type" value="Genomic_DNA"/>
</dbReference>
<sequence>MRQYQRCGERSPLGYGLSAKRSIYGIRSDREINDFVGANFAKRCRHGLIAQTKSFWKSYYSDFKVLFNNFFTKYIILEIMLIKLHF</sequence>
<evidence type="ECO:0000313" key="1">
    <source>
        <dbReference type="EMBL" id="ADP75717.1"/>
    </source>
</evidence>
<gene>
    <name evidence="1" type="ORF">GY4MC1_3039</name>
</gene>
<dbReference type="AlphaFoldDB" id="A0A7U4DM13"/>
<reference evidence="1" key="1">
    <citation type="submission" date="2010-10" db="EMBL/GenBank/DDBJ databases">
        <title>Complete sequence of chromosome of Geobacillus sp. Y4.1MC1.</title>
        <authorList>
            <consortium name="US DOE Joint Genome Institute"/>
            <person name="Lucas S."/>
            <person name="Copeland A."/>
            <person name="Lapidus A."/>
            <person name="Cheng J.-F."/>
            <person name="Bruce D."/>
            <person name="Goodwin L."/>
            <person name="Pitluck S."/>
            <person name="Chertkov O."/>
            <person name="Zhang X."/>
            <person name="Detter J.C."/>
            <person name="Han C."/>
            <person name="Tapia R."/>
            <person name="Land M."/>
            <person name="Hauser L."/>
            <person name="Jeffries C."/>
            <person name="Kyrpides N."/>
            <person name="Ivanova N."/>
            <person name="Ovchinnikova G."/>
            <person name="Brumm P."/>
            <person name="Mead D."/>
            <person name="Woyke T."/>
        </authorList>
    </citation>
    <scope>NUCLEOTIDE SEQUENCE [LARGE SCALE GENOMIC DNA]</scope>
    <source>
        <strain evidence="1">Y4.1MC1</strain>
    </source>
</reference>
<protein>
    <submittedName>
        <fullName evidence="1">Uncharacterized protein</fullName>
    </submittedName>
</protein>
<accession>A0A7U4DM13</accession>
<proteinExistence type="predicted"/>
<organism evidence="1">
    <name type="scientific">Geobacillus sp. (strain Y4.1MC1)</name>
    <dbReference type="NCBI Taxonomy" id="581103"/>
    <lineage>
        <taxon>Bacteria</taxon>
        <taxon>Bacillati</taxon>
        <taxon>Bacillota</taxon>
        <taxon>Bacilli</taxon>
        <taxon>Bacillales</taxon>
        <taxon>Anoxybacillaceae</taxon>
        <taxon>Geobacillus</taxon>
    </lineage>
</organism>